<accession>A0A545AST0</accession>
<dbReference type="Proteomes" id="UP000317982">
    <property type="component" value="Unassembled WGS sequence"/>
</dbReference>
<dbReference type="SUPFAM" id="SSF52540">
    <property type="entry name" value="P-loop containing nucleoside triphosphate hydrolases"/>
    <property type="match status" value="1"/>
</dbReference>
<dbReference type="EMBL" id="VIRS01000009">
    <property type="protein sequence ID" value="TQS44363.1"/>
    <property type="molecule type" value="Genomic_DNA"/>
</dbReference>
<dbReference type="Gene3D" id="3.40.50.300">
    <property type="entry name" value="P-loop containing nucleotide triphosphate hydrolases"/>
    <property type="match status" value="1"/>
</dbReference>
<dbReference type="FunCoup" id="A0A545AST0">
    <property type="interactions" value="20"/>
</dbReference>
<dbReference type="InterPro" id="IPR045006">
    <property type="entry name" value="CHLI-like"/>
</dbReference>
<dbReference type="InterPro" id="IPR000523">
    <property type="entry name" value="Mg_chelatse_chII-like_cat_dom"/>
</dbReference>
<dbReference type="InParanoid" id="A0A545AST0"/>
<feature type="domain" description="AAA+ ATPase" evidence="2">
    <location>
        <begin position="134"/>
        <end position="317"/>
    </location>
</feature>
<dbReference type="CDD" id="cd00009">
    <property type="entry name" value="AAA"/>
    <property type="match status" value="1"/>
</dbReference>
<evidence type="ECO:0000256" key="1">
    <source>
        <dbReference type="SAM" id="MobiDB-lite"/>
    </source>
</evidence>
<proteinExistence type="predicted"/>
<protein>
    <submittedName>
        <fullName evidence="3">ATP-binding protein</fullName>
    </submittedName>
</protein>
<dbReference type="InterPro" id="IPR020568">
    <property type="entry name" value="Ribosomal_Su5_D2-typ_SF"/>
</dbReference>
<keyword evidence="3" id="KW-0547">Nucleotide-binding</keyword>
<keyword evidence="3" id="KW-0067">ATP-binding</keyword>
<dbReference type="SMART" id="SM00382">
    <property type="entry name" value="AAA"/>
    <property type="match status" value="1"/>
</dbReference>
<dbReference type="InterPro" id="IPR003593">
    <property type="entry name" value="AAA+_ATPase"/>
</dbReference>
<dbReference type="Gene3D" id="3.30.230.10">
    <property type="match status" value="1"/>
</dbReference>
<dbReference type="Pfam" id="PF01078">
    <property type="entry name" value="Mg_chelatase"/>
    <property type="match status" value="1"/>
</dbReference>
<evidence type="ECO:0000313" key="3">
    <source>
        <dbReference type="EMBL" id="TQS44363.1"/>
    </source>
</evidence>
<dbReference type="PANTHER" id="PTHR32039">
    <property type="entry name" value="MAGNESIUM-CHELATASE SUBUNIT CHLI"/>
    <property type="match status" value="1"/>
</dbReference>
<dbReference type="SUPFAM" id="SSF54211">
    <property type="entry name" value="Ribosomal protein S5 domain 2-like"/>
    <property type="match status" value="1"/>
</dbReference>
<dbReference type="Pfam" id="PF13541">
    <property type="entry name" value="ChlI"/>
    <property type="match status" value="1"/>
</dbReference>
<evidence type="ECO:0000259" key="2">
    <source>
        <dbReference type="SMART" id="SM00382"/>
    </source>
</evidence>
<comment type="caution">
    <text evidence="3">The sequence shown here is derived from an EMBL/GenBank/DDBJ whole genome shotgun (WGS) entry which is preliminary data.</text>
</comment>
<dbReference type="Pfam" id="PF13335">
    <property type="entry name" value="Mg_chelatase_C"/>
    <property type="match status" value="1"/>
</dbReference>
<gene>
    <name evidence="3" type="ORF">FL583_15635</name>
</gene>
<dbReference type="PANTHER" id="PTHR32039:SF7">
    <property type="entry name" value="COMPETENCE PROTEIN COMM"/>
    <property type="match status" value="1"/>
</dbReference>
<name>A0A545AST0_9ACTN</name>
<dbReference type="GO" id="GO:0005524">
    <property type="term" value="F:ATP binding"/>
    <property type="evidence" value="ECO:0007669"/>
    <property type="project" value="UniProtKB-KW"/>
</dbReference>
<dbReference type="OrthoDB" id="9813147at2"/>
<dbReference type="AlphaFoldDB" id="A0A545AST0"/>
<reference evidence="3 4" key="1">
    <citation type="submission" date="2019-07" db="EMBL/GenBank/DDBJ databases">
        <title>Cryptosporangium phraense sp. nov., isolated from plant litter.</title>
        <authorList>
            <person name="Suriyachadkun C."/>
        </authorList>
    </citation>
    <scope>NUCLEOTIDE SEQUENCE [LARGE SCALE GENOMIC DNA]</scope>
    <source>
        <strain evidence="3 4">A-T 5661</strain>
    </source>
</reference>
<feature type="region of interest" description="Disordered" evidence="1">
    <location>
        <begin position="88"/>
        <end position="118"/>
    </location>
</feature>
<organism evidence="3 4">
    <name type="scientific">Cryptosporangium phraense</name>
    <dbReference type="NCBI Taxonomy" id="2593070"/>
    <lineage>
        <taxon>Bacteria</taxon>
        <taxon>Bacillati</taxon>
        <taxon>Actinomycetota</taxon>
        <taxon>Actinomycetes</taxon>
        <taxon>Cryptosporangiales</taxon>
        <taxon>Cryptosporangiaceae</taxon>
        <taxon>Cryptosporangium</taxon>
    </lineage>
</organism>
<sequence length="430" mass="44491">MAVAVLTAAGAVPPVALEGVVLLGELGLDGRIRPIRGVFPAVAAGARVGLLRFVVPTGNWAEAALVPGVEVIGRRTLRGVLALLRGEEPPADDAATEPPPFRGRDSAEPGPSGDLSDVVGQEIGRRAVEVAAAGGHHLAMFGPPGSGKTMLAERLPGVLPVLEEEAALEVTAVHSVAGVLPVGGGLVRQPPYQAPHHTATVASLVGGGSGLARPGAVSLAHHGVLFLDESPEFSPTALDALRQPVERGEVVLARAGGVVRYPSRVQLVLAANPCPCASAAGDRACTCSANARRRYIGRLSGPLLDRIDLRVMLLPVASAALYADLDRPEPTEVVAGRVTAAREAARERWGHLGWQSNSEAPGPALRSEWRLPPMTTAAAARAVDSGELSARGYDRVLRIAWTLADLSGRSVPDNGDVNEALELRRGVVAA</sequence>
<keyword evidence="4" id="KW-1185">Reference proteome</keyword>
<evidence type="ECO:0000313" key="4">
    <source>
        <dbReference type="Proteomes" id="UP000317982"/>
    </source>
</evidence>
<dbReference type="InterPro" id="IPR025158">
    <property type="entry name" value="Mg_chelat-rel_C"/>
</dbReference>
<dbReference type="InterPro" id="IPR027417">
    <property type="entry name" value="P-loop_NTPase"/>
</dbReference>
<dbReference type="InterPro" id="IPR014721">
    <property type="entry name" value="Ribsml_uS5_D2-typ_fold_subgr"/>
</dbReference>